<evidence type="ECO:0000313" key="1">
    <source>
        <dbReference type="EMBL" id="GGP02013.1"/>
    </source>
</evidence>
<comment type="caution">
    <text evidence="1">The sequence shown here is derived from an EMBL/GenBank/DDBJ whole genome shotgun (WGS) entry which is preliminary data.</text>
</comment>
<protein>
    <recommendedName>
        <fullName evidence="3">Peptidase M1 membrane alanine aminopeptidase domain-containing protein</fullName>
    </recommendedName>
</protein>
<dbReference type="Gene3D" id="1.10.390.10">
    <property type="entry name" value="Neutral Protease Domain 2"/>
    <property type="match status" value="1"/>
</dbReference>
<dbReference type="Proteomes" id="UP000660745">
    <property type="component" value="Unassembled WGS sequence"/>
</dbReference>
<proteinExistence type="predicted"/>
<keyword evidence="2" id="KW-1185">Reference proteome</keyword>
<name>A0A918A321_9ACTN</name>
<gene>
    <name evidence="1" type="ORF">GCM10012278_07550</name>
</gene>
<dbReference type="SUPFAM" id="SSF55486">
    <property type="entry name" value="Metalloproteases ('zincins'), catalytic domain"/>
    <property type="match status" value="1"/>
</dbReference>
<accession>A0A918A321</accession>
<evidence type="ECO:0000313" key="2">
    <source>
        <dbReference type="Proteomes" id="UP000660745"/>
    </source>
</evidence>
<dbReference type="EMBL" id="BMNK01000001">
    <property type="protein sequence ID" value="GGP02013.1"/>
    <property type="molecule type" value="Genomic_DNA"/>
</dbReference>
<organism evidence="1 2">
    <name type="scientific">Nonomuraea glycinis</name>
    <dbReference type="NCBI Taxonomy" id="2047744"/>
    <lineage>
        <taxon>Bacteria</taxon>
        <taxon>Bacillati</taxon>
        <taxon>Actinomycetota</taxon>
        <taxon>Actinomycetes</taxon>
        <taxon>Streptosporangiales</taxon>
        <taxon>Streptosporangiaceae</taxon>
        <taxon>Nonomuraea</taxon>
    </lineage>
</organism>
<dbReference type="RefSeq" id="WP_189137013.1">
    <property type="nucleotide sequence ID" value="NZ_BMNK01000001.1"/>
</dbReference>
<reference evidence="1" key="1">
    <citation type="journal article" date="2014" name="Int. J. Syst. Evol. Microbiol.">
        <title>Complete genome sequence of Corynebacterium casei LMG S-19264T (=DSM 44701T), isolated from a smear-ripened cheese.</title>
        <authorList>
            <consortium name="US DOE Joint Genome Institute (JGI-PGF)"/>
            <person name="Walter F."/>
            <person name="Albersmeier A."/>
            <person name="Kalinowski J."/>
            <person name="Ruckert C."/>
        </authorList>
    </citation>
    <scope>NUCLEOTIDE SEQUENCE</scope>
    <source>
        <strain evidence="1">CGMCC 4.7430</strain>
    </source>
</reference>
<evidence type="ECO:0008006" key="3">
    <source>
        <dbReference type="Google" id="ProtNLM"/>
    </source>
</evidence>
<sequence length="349" mass="38124">MRTRNRALVSASLCSDRDVLHVETRIERDPGDALVVSLSSGCQVVECRGGDGSPMLWRHEGDRLTLVGSDGASSVHIAYAIPVGARVGLAPEQPWLARPAGRDCHVTRTTSRVIGEGGLLCGTDPHHGVPFVVAWPPGDEPRLRVEVRQGEVVTTDRRAGSEVTRILRTLTGWLGPIDDVSVVDVAVPGAYAYSYPGIIAVHPGLLDFPATLFGQFLPHELSHQWFGNRIRFTGPGFLWPQECLPEALQALYVRERWGSAAYDVITRSYPERHDERRLQQLFSVGPAERADLSLDRYHDLLAAGTRRWLSAFQADSRALHDVVRALAAEPAEFTGAQVAALVGEVVALP</sequence>
<reference evidence="1" key="2">
    <citation type="submission" date="2020-09" db="EMBL/GenBank/DDBJ databases">
        <authorList>
            <person name="Sun Q."/>
            <person name="Zhou Y."/>
        </authorList>
    </citation>
    <scope>NUCLEOTIDE SEQUENCE</scope>
    <source>
        <strain evidence="1">CGMCC 4.7430</strain>
    </source>
</reference>
<dbReference type="AlphaFoldDB" id="A0A918A321"/>
<dbReference type="InterPro" id="IPR027268">
    <property type="entry name" value="Peptidase_M4/M1_CTD_sf"/>
</dbReference>